<gene>
    <name evidence="3" type="ORF">CEUTPL_LOCUS2729</name>
</gene>
<protein>
    <submittedName>
        <fullName evidence="3">Uncharacterized protein</fullName>
    </submittedName>
</protein>
<proteinExistence type="predicted"/>
<feature type="chain" id="PRO_5040153418" evidence="2">
    <location>
        <begin position="22"/>
        <end position="704"/>
    </location>
</feature>
<name>A0A9N9MCH1_9CUCU</name>
<sequence>MSVESILFILIVYISFNLINSYEDDWSLFENSFIHHNREEIFISNVTTDEHFKLNFTVAKWATLNAGPICYTGGITNNGSLIILFSTLSSNGTGIAITEKIYDLEDPITNIEFIEERKNGNQSFYIIAYSPKTNNFIWYTLKNFVMNKIWTWHMEEPISYFSSFKINKDPFLIVSTLSRTKIYRFKIDTLEYWIHQSIQLGEPTNSLCLTQTEANFYLSITQPSAGLLLIYKSSNQHFNYQESLTSNQLNQVICFENGFKSFVAFNGHDAGIYEFTKEGLESREIVNSNLEGIQFWLSVPIDIYRDESLLFCQRKLDHDKHEDIPCSLHGDLHNNLKCLTEFDSHKGMLSSSYIRVANHLALIVSSSKNSSILFNLKVGLKKIDHPAKKELELFQDLKKELEIIIAEQKIITKKLKKQESRDAPLLQAKLDWKNEAANVLNELDDVNREFENYETLKLKGKYDTVIFNGPVVVKSALITTNFITEDPDIVKLLNNLVRKDHLEPIQGLKTFTNLSVHEMSFENLNNISKNEFLLLNDEINGNIVFENEVAVGSIELLDGVVNDVEIDKWVNVDKPITDPITFEQVKVRNKFETQLLNDKHISQSTGKLFIPGNVTVENLNGRNFEDFLRKLCIDNATCHLTSLKLNGGIHVKGNANIKRLNTLQFPEDYIDLEPKKKLTISGKKEFTNITRGYKATEIKVSLEQ</sequence>
<dbReference type="AlphaFoldDB" id="A0A9N9MCH1"/>
<dbReference type="EMBL" id="OU892287">
    <property type="protein sequence ID" value="CAG9762041.1"/>
    <property type="molecule type" value="Genomic_DNA"/>
</dbReference>
<organism evidence="3 4">
    <name type="scientific">Ceutorhynchus assimilis</name>
    <name type="common">cabbage seed weevil</name>
    <dbReference type="NCBI Taxonomy" id="467358"/>
    <lineage>
        <taxon>Eukaryota</taxon>
        <taxon>Metazoa</taxon>
        <taxon>Ecdysozoa</taxon>
        <taxon>Arthropoda</taxon>
        <taxon>Hexapoda</taxon>
        <taxon>Insecta</taxon>
        <taxon>Pterygota</taxon>
        <taxon>Neoptera</taxon>
        <taxon>Endopterygota</taxon>
        <taxon>Coleoptera</taxon>
        <taxon>Polyphaga</taxon>
        <taxon>Cucujiformia</taxon>
        <taxon>Curculionidae</taxon>
        <taxon>Ceutorhynchinae</taxon>
        <taxon>Ceutorhynchus</taxon>
    </lineage>
</organism>
<evidence type="ECO:0000313" key="4">
    <source>
        <dbReference type="Proteomes" id="UP001152799"/>
    </source>
</evidence>
<keyword evidence="4" id="KW-1185">Reference proteome</keyword>
<dbReference type="OrthoDB" id="6022258at2759"/>
<keyword evidence="2" id="KW-0732">Signal</keyword>
<dbReference type="Proteomes" id="UP001152799">
    <property type="component" value="Chromosome 11"/>
</dbReference>
<evidence type="ECO:0000256" key="2">
    <source>
        <dbReference type="SAM" id="SignalP"/>
    </source>
</evidence>
<accession>A0A9N9MCH1</accession>
<reference evidence="3" key="1">
    <citation type="submission" date="2022-01" db="EMBL/GenBank/DDBJ databases">
        <authorList>
            <person name="King R."/>
        </authorList>
    </citation>
    <scope>NUCLEOTIDE SEQUENCE</scope>
</reference>
<evidence type="ECO:0000256" key="1">
    <source>
        <dbReference type="SAM" id="Coils"/>
    </source>
</evidence>
<evidence type="ECO:0000313" key="3">
    <source>
        <dbReference type="EMBL" id="CAG9762041.1"/>
    </source>
</evidence>
<feature type="coiled-coil region" evidence="1">
    <location>
        <begin position="429"/>
        <end position="456"/>
    </location>
</feature>
<keyword evidence="1" id="KW-0175">Coiled coil</keyword>
<feature type="signal peptide" evidence="2">
    <location>
        <begin position="1"/>
        <end position="21"/>
    </location>
</feature>